<gene>
    <name evidence="2" type="ORF">BOW51_08745</name>
</gene>
<protein>
    <recommendedName>
        <fullName evidence="1">AB hydrolase-1 domain-containing protein</fullName>
    </recommendedName>
</protein>
<dbReference type="PANTHER" id="PTHR37946">
    <property type="entry name" value="SLL1969 PROTEIN"/>
    <property type="match status" value="1"/>
</dbReference>
<dbReference type="InterPro" id="IPR000073">
    <property type="entry name" value="AB_hydrolase_1"/>
</dbReference>
<proteinExistence type="predicted"/>
<organism evidence="2 3">
    <name type="scientific">Solemya velesiana gill symbiont</name>
    <dbReference type="NCBI Taxonomy" id="1918948"/>
    <lineage>
        <taxon>Bacteria</taxon>
        <taxon>Pseudomonadati</taxon>
        <taxon>Pseudomonadota</taxon>
        <taxon>Gammaproteobacteria</taxon>
        <taxon>sulfur-oxidizing symbionts</taxon>
    </lineage>
</organism>
<dbReference type="EMBL" id="MPRJ01000054">
    <property type="protein sequence ID" value="OOZ36119.1"/>
    <property type="molecule type" value="Genomic_DNA"/>
</dbReference>
<feature type="domain" description="AB hydrolase-1" evidence="1">
    <location>
        <begin position="7"/>
        <end position="137"/>
    </location>
</feature>
<reference evidence="2 3" key="1">
    <citation type="submission" date="2016-11" db="EMBL/GenBank/DDBJ databases">
        <title>Mixed transmission modes and dynamic genome evolution in an obligate animal-bacterial symbiosis.</title>
        <authorList>
            <person name="Russell S.L."/>
            <person name="Corbett-Detig R.B."/>
            <person name="Cavanaugh C.M."/>
        </authorList>
    </citation>
    <scope>NUCLEOTIDE SEQUENCE [LARGE SCALE GENOMIC DNA]</scope>
    <source>
        <strain evidence="2">Se-Cadez</strain>
    </source>
</reference>
<dbReference type="SUPFAM" id="SSF53474">
    <property type="entry name" value="alpha/beta-Hydrolases"/>
    <property type="match status" value="1"/>
</dbReference>
<evidence type="ECO:0000313" key="2">
    <source>
        <dbReference type="EMBL" id="OOZ36119.1"/>
    </source>
</evidence>
<dbReference type="Proteomes" id="UP000190896">
    <property type="component" value="Unassembled WGS sequence"/>
</dbReference>
<evidence type="ECO:0000259" key="1">
    <source>
        <dbReference type="Pfam" id="PF12697"/>
    </source>
</evidence>
<dbReference type="OrthoDB" id="556502at2"/>
<dbReference type="Gene3D" id="3.40.50.1820">
    <property type="entry name" value="alpha/beta hydrolase"/>
    <property type="match status" value="1"/>
</dbReference>
<sequence length="210" mass="22820">MNTRETLVLIHGVWLTGLEMGWLGRRLSRSGYDVRYFRYHSLGFTPLQNAQRLHRFIDGLGVDRLHLVAYSLGGIVLLHLFDSYPRVPPGRVVLLGSPVKGSRVARFMSTNPLLRPLLGRSLEQGLSGDTPAWRGGRELGVLAGTGGIGIGRLFGAVEGPNDGTVSVDETYLEGADDFCTLKASHMGMLFSAPVADQVSAFLETGCFFKG</sequence>
<comment type="caution">
    <text evidence="2">The sequence shown here is derived from an EMBL/GenBank/DDBJ whole genome shotgun (WGS) entry which is preliminary data.</text>
</comment>
<dbReference type="AlphaFoldDB" id="A0A1T2KTD8"/>
<dbReference type="InterPro" id="IPR029058">
    <property type="entry name" value="AB_hydrolase_fold"/>
</dbReference>
<evidence type="ECO:0000313" key="3">
    <source>
        <dbReference type="Proteomes" id="UP000190896"/>
    </source>
</evidence>
<accession>A0A1T2KTD8</accession>
<keyword evidence="3" id="KW-1185">Reference proteome</keyword>
<dbReference type="PANTHER" id="PTHR37946:SF1">
    <property type="entry name" value="SLL1969 PROTEIN"/>
    <property type="match status" value="1"/>
</dbReference>
<dbReference type="Pfam" id="PF12697">
    <property type="entry name" value="Abhydrolase_6"/>
    <property type="match status" value="1"/>
</dbReference>
<name>A0A1T2KTD8_9GAMM</name>